<dbReference type="KEGG" id="ccv:CCV52592_0995"/>
<dbReference type="OrthoDB" id="5328932at2"/>
<protein>
    <submittedName>
        <fullName evidence="1">Lipoprotein, putative beta-barrel assembly machinery complex lipoprotein BamB</fullName>
    </submittedName>
</protein>
<keyword evidence="1" id="KW-0449">Lipoprotein</keyword>
<keyword evidence="2" id="KW-1185">Reference proteome</keyword>
<dbReference type="HOGENOM" id="CLU_029340_0_0_7"/>
<dbReference type="EMBL" id="CP000767">
    <property type="protein sequence ID" value="EAT99840.1"/>
    <property type="molecule type" value="Genomic_DNA"/>
</dbReference>
<dbReference type="Gene3D" id="2.130.10.10">
    <property type="entry name" value="YVTN repeat-like/Quinoprotein amine dehydrogenase"/>
    <property type="match status" value="1"/>
</dbReference>
<sequence>MKKFTLLLTLGLALILGGCGTKRQYFEPETISGKIKLSQDLPSYIKSANANAATLNNGNIITKDGLDTSVKLPQDFSLLNKNGEFLISADIYGDLNVTDGSNATVYQGKFPTAIVSASMEGNLLAAISAANHIYLIDIVQAKTLMEYKSSEIYAVDSRVVAPYFMSSLIIYPSLDGKIYIVQKDTGRILRDVVVSSENFFNNIIFLDVVGDNMIAATAKKLIVINPQQTVYYDGEIKNILVNNDEIYIFKKDGNIVKTDLGLKQKNEVNFKFAIFSDAAALGDQLYIVEKTGYIIKTDLDLGNAKIYELNDEIEDKSFMGKGAFYYDDEFVKFE</sequence>
<dbReference type="STRING" id="360105.CCV52592_0995"/>
<gene>
    <name evidence="1" type="ORF">CCV52592_0995</name>
</gene>
<accession>A7GX41</accession>
<evidence type="ECO:0000313" key="1">
    <source>
        <dbReference type="EMBL" id="EAT99840.1"/>
    </source>
</evidence>
<dbReference type="Proteomes" id="UP000006380">
    <property type="component" value="Chromosome"/>
</dbReference>
<dbReference type="InterPro" id="IPR015943">
    <property type="entry name" value="WD40/YVTN_repeat-like_dom_sf"/>
</dbReference>
<reference evidence="1" key="1">
    <citation type="submission" date="2016-07" db="EMBL/GenBank/DDBJ databases">
        <title>Comparative genomics of the Campylobacter concisus group.</title>
        <authorList>
            <person name="Miller W.G."/>
            <person name="Yee E."/>
            <person name="Chapman M.H."/>
            <person name="Huynh S."/>
            <person name="Bono J.L."/>
            <person name="On S.L.W."/>
            <person name="StLeger J."/>
            <person name="Foster G."/>
            <person name="Parker C.T."/>
        </authorList>
    </citation>
    <scope>NUCLEOTIDE SEQUENCE</scope>
    <source>
        <strain evidence="1">525.92</strain>
    </source>
</reference>
<dbReference type="InterPro" id="IPR036322">
    <property type="entry name" value="WD40_repeat_dom_sf"/>
</dbReference>
<dbReference type="AlphaFoldDB" id="A7GX41"/>
<dbReference type="RefSeq" id="WP_011991973.1">
    <property type="nucleotide sequence ID" value="NC_009715.2"/>
</dbReference>
<organism evidence="1 2">
    <name type="scientific">Campylobacter curvus (strain 525.92)</name>
    <dbReference type="NCBI Taxonomy" id="360105"/>
    <lineage>
        <taxon>Bacteria</taxon>
        <taxon>Pseudomonadati</taxon>
        <taxon>Campylobacterota</taxon>
        <taxon>Epsilonproteobacteria</taxon>
        <taxon>Campylobacterales</taxon>
        <taxon>Campylobacteraceae</taxon>
        <taxon>Campylobacter</taxon>
    </lineage>
</organism>
<dbReference type="PROSITE" id="PS51257">
    <property type="entry name" value="PROKAR_LIPOPROTEIN"/>
    <property type="match status" value="1"/>
</dbReference>
<dbReference type="SUPFAM" id="SSF50978">
    <property type="entry name" value="WD40 repeat-like"/>
    <property type="match status" value="1"/>
</dbReference>
<proteinExistence type="predicted"/>
<evidence type="ECO:0000313" key="2">
    <source>
        <dbReference type="Proteomes" id="UP000006380"/>
    </source>
</evidence>
<name>A7GX41_CAMC5</name>